<protein>
    <recommendedName>
        <fullName evidence="3">EF-hand domain-containing protein</fullName>
    </recommendedName>
</protein>
<proteinExistence type="predicted"/>
<dbReference type="InterPro" id="IPR018247">
    <property type="entry name" value="EF_Hand_1_Ca_BS"/>
</dbReference>
<keyword evidence="2" id="KW-1185">Reference proteome</keyword>
<reference evidence="1" key="1">
    <citation type="submission" date="2021-09" db="EMBL/GenBank/DDBJ databases">
        <authorList>
            <consortium name="Pathogen Informatics"/>
        </authorList>
    </citation>
    <scope>NUCLEOTIDE SEQUENCE</scope>
</reference>
<dbReference type="OrthoDB" id="293868at2759"/>
<accession>A0A8J2MF92</accession>
<dbReference type="Proteomes" id="UP000746747">
    <property type="component" value="Unassembled WGS sequence"/>
</dbReference>
<sequence length="48" mass="5387">MVEKNRFEHDYDKDGNGVLEGSEIASWLVMSLETTAAEVCIIPFLSIQ</sequence>
<dbReference type="AlphaFoldDB" id="A0A8J2MF92"/>
<evidence type="ECO:0000313" key="1">
    <source>
        <dbReference type="EMBL" id="CAG9540395.1"/>
    </source>
</evidence>
<evidence type="ECO:0008006" key="3">
    <source>
        <dbReference type="Google" id="ProtNLM"/>
    </source>
</evidence>
<dbReference type="EMBL" id="CAKAEH010001949">
    <property type="protein sequence ID" value="CAG9540395.1"/>
    <property type="molecule type" value="Genomic_DNA"/>
</dbReference>
<dbReference type="PROSITE" id="PS00018">
    <property type="entry name" value="EF_HAND_1"/>
    <property type="match status" value="1"/>
</dbReference>
<organism evidence="1 2">
    <name type="scientific">Cercopithifilaria johnstoni</name>
    <dbReference type="NCBI Taxonomy" id="2874296"/>
    <lineage>
        <taxon>Eukaryota</taxon>
        <taxon>Metazoa</taxon>
        <taxon>Ecdysozoa</taxon>
        <taxon>Nematoda</taxon>
        <taxon>Chromadorea</taxon>
        <taxon>Rhabditida</taxon>
        <taxon>Spirurina</taxon>
        <taxon>Spiruromorpha</taxon>
        <taxon>Filarioidea</taxon>
        <taxon>Onchocercidae</taxon>
        <taxon>Cercopithifilaria</taxon>
    </lineage>
</organism>
<gene>
    <name evidence="1" type="ORF">CJOHNSTONI_LOCUS9914</name>
</gene>
<name>A0A8J2MF92_9BILA</name>
<evidence type="ECO:0000313" key="2">
    <source>
        <dbReference type="Proteomes" id="UP000746747"/>
    </source>
</evidence>
<comment type="caution">
    <text evidence="1">The sequence shown here is derived from an EMBL/GenBank/DDBJ whole genome shotgun (WGS) entry which is preliminary data.</text>
</comment>